<keyword evidence="2" id="KW-1185">Reference proteome</keyword>
<evidence type="ECO:0000313" key="2">
    <source>
        <dbReference type="Proteomes" id="UP000249340"/>
    </source>
</evidence>
<dbReference type="KEGG" id="stri:C7M71_030130"/>
<dbReference type="EMBL" id="CP031264">
    <property type="protein sequence ID" value="AXI81005.1"/>
    <property type="molecule type" value="Genomic_DNA"/>
</dbReference>
<dbReference type="AlphaFoldDB" id="A0A345T4V0"/>
<reference evidence="2" key="1">
    <citation type="submission" date="2018-07" db="EMBL/GenBank/DDBJ databases">
        <title>Streptacidiphilus bronchialis DSM 106435 chromosome.</title>
        <authorList>
            <person name="Batra D."/>
            <person name="Gulvik C.A."/>
        </authorList>
    </citation>
    <scope>NUCLEOTIDE SEQUENCE [LARGE SCALE GENOMIC DNA]</scope>
    <source>
        <strain evidence="2">DSM 106435</strain>
    </source>
</reference>
<organism evidence="1 2">
    <name type="scientific">Peterkaempfera bronchialis</name>
    <dbReference type="NCBI Taxonomy" id="2126346"/>
    <lineage>
        <taxon>Bacteria</taxon>
        <taxon>Bacillati</taxon>
        <taxon>Actinomycetota</taxon>
        <taxon>Actinomycetes</taxon>
        <taxon>Kitasatosporales</taxon>
        <taxon>Streptomycetaceae</taxon>
        <taxon>Peterkaempfera</taxon>
    </lineage>
</organism>
<protein>
    <submittedName>
        <fullName evidence="1">PqqD family protein</fullName>
    </submittedName>
</protein>
<dbReference type="RefSeq" id="WP_111488862.1">
    <property type="nucleotide sequence ID" value="NZ_CP031264.1"/>
</dbReference>
<proteinExistence type="predicted"/>
<accession>A0A345T4V0</accession>
<name>A0A345T4V0_9ACTN</name>
<dbReference type="Proteomes" id="UP000249340">
    <property type="component" value="Chromosome"/>
</dbReference>
<sequence>MASPAVEQKLAAARKLGHTLAADADTDIDSIYIGGSLTAGLGNATSDADLFALTGHRGHAGDEATQFSVDGHRIDVERCSLSEVEAFVADLTGFELRRDNLTALHGLPKALDFVFRLNASETVVDSERLTALRGRISDALPALRRTMVNYSAAAINGHLEDFLGAAAEGDLDTAAFAGQHLVAFAGKAVVSAAGDLYFSNKWVYKQLARTPVEGFPVDLFTHFQRGAWTDGGAEAAEELILFVQTCIAVAQLLANTGTPLGAWPSWRPGTAKDGLWRSTGFNVLHTSEGILLHWELGRQLLLKEAPAFIWALCDGRSVEDIVEAVRDLGASVPSLKDMPRARVESVLAALRNKGLVGTEPFSRLSSV</sequence>
<dbReference type="Pfam" id="PF05402">
    <property type="entry name" value="PqqD"/>
    <property type="match status" value="1"/>
</dbReference>
<gene>
    <name evidence="1" type="ORF">C7M71_030130</name>
</gene>
<dbReference type="InterPro" id="IPR008792">
    <property type="entry name" value="PQQD"/>
</dbReference>
<evidence type="ECO:0000313" key="1">
    <source>
        <dbReference type="EMBL" id="AXI81005.1"/>
    </source>
</evidence>
<dbReference type="OrthoDB" id="4296622at2"/>